<proteinExistence type="predicted"/>
<feature type="transmembrane region" description="Helical" evidence="1">
    <location>
        <begin position="38"/>
        <end position="62"/>
    </location>
</feature>
<sequence>MSSRPSAHPGRVWKLYALASVVVVAASLLVTVPSGDRTIILLTLSCDLVFLVVATAVTYALVAPQPHRESEAYGAPGRGGHIASVDSKYRGTWL</sequence>
<keyword evidence="1" id="KW-1133">Transmembrane helix</keyword>
<gene>
    <name evidence="2" type="ORF">EUA94_21825</name>
</gene>
<evidence type="ECO:0000313" key="2">
    <source>
        <dbReference type="EMBL" id="RYC03311.1"/>
    </source>
</evidence>
<evidence type="ECO:0000256" key="1">
    <source>
        <dbReference type="SAM" id="Phobius"/>
    </source>
</evidence>
<dbReference type="EMBL" id="SDWV01000038">
    <property type="protein sequence ID" value="RYC03311.1"/>
    <property type="molecule type" value="Genomic_DNA"/>
</dbReference>
<name>A0A4Q2SEX6_9ACTN</name>
<keyword evidence="1" id="KW-0812">Transmembrane</keyword>
<organism evidence="2 3">
    <name type="scientific">Nocardioides zhouii</name>
    <dbReference type="NCBI Taxonomy" id="1168729"/>
    <lineage>
        <taxon>Bacteria</taxon>
        <taxon>Bacillati</taxon>
        <taxon>Actinomycetota</taxon>
        <taxon>Actinomycetes</taxon>
        <taxon>Propionibacteriales</taxon>
        <taxon>Nocardioidaceae</taxon>
        <taxon>Nocardioides</taxon>
    </lineage>
</organism>
<dbReference type="RefSeq" id="WP_129429030.1">
    <property type="nucleotide sequence ID" value="NZ_SDWV01000038.1"/>
</dbReference>
<dbReference type="Proteomes" id="UP000291101">
    <property type="component" value="Unassembled WGS sequence"/>
</dbReference>
<keyword evidence="3" id="KW-1185">Reference proteome</keyword>
<reference evidence="2 3" key="1">
    <citation type="submission" date="2019-01" db="EMBL/GenBank/DDBJ databases">
        <title>Novel species of Nocardioides.</title>
        <authorList>
            <person name="Liu Q."/>
            <person name="X Y.-H."/>
        </authorList>
    </citation>
    <scope>NUCLEOTIDE SEQUENCE [LARGE SCALE GENOMIC DNA]</scope>
    <source>
        <strain evidence="2 3">HLT2-9</strain>
    </source>
</reference>
<protein>
    <submittedName>
        <fullName evidence="2">Uncharacterized protein</fullName>
    </submittedName>
</protein>
<keyword evidence="1" id="KW-0472">Membrane</keyword>
<comment type="caution">
    <text evidence="2">The sequence shown here is derived from an EMBL/GenBank/DDBJ whole genome shotgun (WGS) entry which is preliminary data.</text>
</comment>
<feature type="transmembrane region" description="Helical" evidence="1">
    <location>
        <begin position="12"/>
        <end position="32"/>
    </location>
</feature>
<dbReference type="AlphaFoldDB" id="A0A4Q2SEX6"/>
<evidence type="ECO:0000313" key="3">
    <source>
        <dbReference type="Proteomes" id="UP000291101"/>
    </source>
</evidence>
<accession>A0A4Q2SEX6</accession>